<dbReference type="STRING" id="67767.A0A0J7KK53"/>
<dbReference type="InterPro" id="IPR027417">
    <property type="entry name" value="P-loop_NTPase"/>
</dbReference>
<evidence type="ECO:0000256" key="3">
    <source>
        <dbReference type="ARBA" id="ARBA00005597"/>
    </source>
</evidence>
<protein>
    <submittedName>
        <fullName evidence="13">Structural maintenance of chromosomes protein 1a</fullName>
    </submittedName>
</protein>
<proteinExistence type="inferred from homology"/>
<dbReference type="Gene3D" id="1.20.5.340">
    <property type="match status" value="1"/>
</dbReference>
<dbReference type="GO" id="GO:0005634">
    <property type="term" value="C:nucleus"/>
    <property type="evidence" value="ECO:0007669"/>
    <property type="project" value="UniProtKB-SubCell"/>
</dbReference>
<dbReference type="CDD" id="cd03275">
    <property type="entry name" value="ABC_SMC1_euk"/>
    <property type="match status" value="1"/>
</dbReference>
<dbReference type="FunFam" id="1.20.1060.20:FF:000001">
    <property type="entry name" value="Structural maintenance of chromosomes 1A"/>
    <property type="match status" value="1"/>
</dbReference>
<dbReference type="GO" id="GO:0008278">
    <property type="term" value="C:cohesin complex"/>
    <property type="evidence" value="ECO:0007669"/>
    <property type="project" value="InterPro"/>
</dbReference>
<dbReference type="FunFam" id="3.40.50.300:FF:000564">
    <property type="entry name" value="Structural maintenance of chromosomes 1A"/>
    <property type="match status" value="1"/>
</dbReference>
<organism evidence="13 14">
    <name type="scientific">Lasius niger</name>
    <name type="common">Black garden ant</name>
    <dbReference type="NCBI Taxonomy" id="67767"/>
    <lineage>
        <taxon>Eukaryota</taxon>
        <taxon>Metazoa</taxon>
        <taxon>Ecdysozoa</taxon>
        <taxon>Arthropoda</taxon>
        <taxon>Hexapoda</taxon>
        <taxon>Insecta</taxon>
        <taxon>Pterygota</taxon>
        <taxon>Neoptera</taxon>
        <taxon>Endopterygota</taxon>
        <taxon>Hymenoptera</taxon>
        <taxon>Apocrita</taxon>
        <taxon>Aculeata</taxon>
        <taxon>Formicoidea</taxon>
        <taxon>Formicidae</taxon>
        <taxon>Formicinae</taxon>
        <taxon>Lasius</taxon>
        <taxon>Lasius</taxon>
    </lineage>
</organism>
<dbReference type="Gene3D" id="3.30.70.1620">
    <property type="match status" value="1"/>
</dbReference>
<comment type="caution">
    <text evidence="13">The sequence shown here is derived from an EMBL/GenBank/DDBJ whole genome shotgun (WGS) entry which is preliminary data.</text>
</comment>
<evidence type="ECO:0000256" key="2">
    <source>
        <dbReference type="ARBA" id="ARBA00004286"/>
    </source>
</evidence>
<dbReference type="SUPFAM" id="SSF52540">
    <property type="entry name" value="P-loop containing nucleoside triphosphate hydrolases"/>
    <property type="match status" value="1"/>
</dbReference>
<dbReference type="GO" id="GO:0016887">
    <property type="term" value="F:ATP hydrolysis activity"/>
    <property type="evidence" value="ECO:0007669"/>
    <property type="project" value="InterPro"/>
</dbReference>
<reference evidence="13 14" key="1">
    <citation type="submission" date="2015-04" db="EMBL/GenBank/DDBJ databases">
        <title>Lasius niger genome sequencing.</title>
        <authorList>
            <person name="Konorov E.A."/>
            <person name="Nikitin M.A."/>
            <person name="Kirill M.V."/>
            <person name="Chang P."/>
        </authorList>
    </citation>
    <scope>NUCLEOTIDE SEQUENCE [LARGE SCALE GENOMIC DNA]</scope>
    <source>
        <tissue evidence="13">Whole</tissue>
    </source>
</reference>
<dbReference type="GO" id="GO:0051301">
    <property type="term" value="P:cell division"/>
    <property type="evidence" value="ECO:0007669"/>
    <property type="project" value="UniProtKB-KW"/>
</dbReference>
<sequence length="797" mass="91724">MVLPSIEMPAFLKHIEVENFKSYKGKLIIGPLKSFTAVVGPNGSGKSNFMDAISFVMGEKTSSLRVKRFSELIHGASIGMPVARSASVTAVFELEDGTEKSFMRSVQGSSSEHRINNILVSSQGYLSELEQLGINVKAKNFLVFQGAVESIAMKNPKERTALFEEISNSGALKAEYERLRTEMLKAEEETQFSYQKKKGIAAERKEAKLEKEEAEKYQRLKEEYVEKQVELQLFRLFHNEKSTENFEVSQKKKQHEIEKIEKKKEKAEELLKEKKKDAGKLGRDLAKIEQDIREVEVEITKKRPTFIKAKERVAHMQKKMESARKSLAQARIADEAHKKDIHELQEELRQVEEAKAAYEASIAGQSQLQGRDVQLEDEQVQEYNRLKEEAGKQSARYLQLLDSINREQKSDQDRLDNEGRKKTEIENKHKQKGHMRDDALKRIEKLEEHIRTSEAALEDQKKLRADLQSDVGTSKDKIQNLQRELESISEQLGDAKVDKHEVSRTKKKTEIVENFKRLFPGVYDRMYNMCEPIHKRYNVAITKVLGKYMEAIVVDTEKTARQCIQYLKEQYLEPETFLPLDYIQAKPLKERLRNIQEPKNVKLLYDVLHFSPKDIDRAVLFATNNALVCETPEDANKVAYEMDKKTRYDCVALDGTFYQKAGIISGGSLDLAKKAKRWDEKQMSQLKAQKEKLTEELRESLKKSRKESELNTVESQIRGLETRLKYNKSDLSATQKQIADLEVELDGLQNELNMFGPTIAAIEKTMAERDQEIQNIKEKMNNVEDDVFASFCEQIGD</sequence>
<keyword evidence="4" id="KW-0158">Chromosome</keyword>
<keyword evidence="9" id="KW-0131">Cell cycle</keyword>
<dbReference type="OrthoDB" id="413649at2759"/>
<dbReference type="Gene3D" id="1.20.1060.20">
    <property type="match status" value="1"/>
</dbReference>
<feature type="domain" description="SMC hinge" evidence="12">
    <location>
        <begin position="520"/>
        <end position="639"/>
    </location>
</feature>
<evidence type="ECO:0000256" key="8">
    <source>
        <dbReference type="ARBA" id="ARBA00023242"/>
    </source>
</evidence>
<evidence type="ECO:0000259" key="12">
    <source>
        <dbReference type="SMART" id="SM00968"/>
    </source>
</evidence>
<comment type="similarity">
    <text evidence="3">Belongs to the SMC family. SMC1 subfamily.</text>
</comment>
<dbReference type="SUPFAM" id="SSF75553">
    <property type="entry name" value="Smc hinge domain"/>
    <property type="match status" value="1"/>
</dbReference>
<dbReference type="InterPro" id="IPR010935">
    <property type="entry name" value="SMC_hinge"/>
</dbReference>
<dbReference type="Pfam" id="PF06470">
    <property type="entry name" value="SMC_hinge"/>
    <property type="match status" value="1"/>
</dbReference>
<accession>A0A0J7KK53</accession>
<dbReference type="PaxDb" id="67767-A0A0J7KK53"/>
<dbReference type="Gene3D" id="3.40.50.300">
    <property type="entry name" value="P-loop containing nucleotide triphosphate hydrolases"/>
    <property type="match status" value="1"/>
</dbReference>
<evidence type="ECO:0000256" key="9">
    <source>
        <dbReference type="ARBA" id="ARBA00023306"/>
    </source>
</evidence>
<dbReference type="PANTHER" id="PTHR18937:SF12">
    <property type="entry name" value="STRUCTURAL MAINTENANCE OF CHROMOSOMES PROTEIN"/>
    <property type="match status" value="1"/>
</dbReference>
<dbReference type="EMBL" id="LBMM01006461">
    <property type="protein sequence ID" value="KMQ90599.1"/>
    <property type="molecule type" value="Genomic_DNA"/>
</dbReference>
<evidence type="ECO:0000256" key="10">
    <source>
        <dbReference type="SAM" id="Coils"/>
    </source>
</evidence>
<gene>
    <name evidence="13" type="ORF">RF55_9621</name>
</gene>
<dbReference type="Proteomes" id="UP000036403">
    <property type="component" value="Unassembled WGS sequence"/>
</dbReference>
<dbReference type="InterPro" id="IPR028468">
    <property type="entry name" value="Smc1_ABC"/>
</dbReference>
<keyword evidence="6" id="KW-0498">Mitosis</keyword>
<feature type="region of interest" description="Disordered" evidence="11">
    <location>
        <begin position="403"/>
        <end position="437"/>
    </location>
</feature>
<keyword evidence="7 10" id="KW-0175">Coiled coil</keyword>
<evidence type="ECO:0000256" key="7">
    <source>
        <dbReference type="ARBA" id="ARBA00023054"/>
    </source>
</evidence>
<keyword evidence="8" id="KW-0539">Nucleus</keyword>
<dbReference type="InterPro" id="IPR036277">
    <property type="entry name" value="SMC_hinge_sf"/>
</dbReference>
<dbReference type="AlphaFoldDB" id="A0A0J7KK53"/>
<evidence type="ECO:0000313" key="14">
    <source>
        <dbReference type="Proteomes" id="UP000036403"/>
    </source>
</evidence>
<keyword evidence="14" id="KW-1185">Reference proteome</keyword>
<keyword evidence="5" id="KW-0132">Cell division</keyword>
<dbReference type="GO" id="GO:0003677">
    <property type="term" value="F:DNA binding"/>
    <property type="evidence" value="ECO:0007669"/>
    <property type="project" value="TreeGrafter"/>
</dbReference>
<evidence type="ECO:0000256" key="6">
    <source>
        <dbReference type="ARBA" id="ARBA00022776"/>
    </source>
</evidence>
<evidence type="ECO:0000256" key="1">
    <source>
        <dbReference type="ARBA" id="ARBA00004123"/>
    </source>
</evidence>
<evidence type="ECO:0000256" key="5">
    <source>
        <dbReference type="ARBA" id="ARBA00022618"/>
    </source>
</evidence>
<evidence type="ECO:0000313" key="13">
    <source>
        <dbReference type="EMBL" id="KMQ90599.1"/>
    </source>
</evidence>
<feature type="coiled-coil region" evidence="10">
    <location>
        <begin position="676"/>
        <end position="786"/>
    </location>
</feature>
<name>A0A0J7KK53_LASNI</name>
<evidence type="ECO:0000256" key="4">
    <source>
        <dbReference type="ARBA" id="ARBA00022454"/>
    </source>
</evidence>
<dbReference type="GO" id="GO:0005524">
    <property type="term" value="F:ATP binding"/>
    <property type="evidence" value="ECO:0007669"/>
    <property type="project" value="InterPro"/>
</dbReference>
<dbReference type="InterPro" id="IPR003395">
    <property type="entry name" value="RecF/RecN/SMC_N"/>
</dbReference>
<dbReference type="Pfam" id="PF02463">
    <property type="entry name" value="SMC_N"/>
    <property type="match status" value="1"/>
</dbReference>
<dbReference type="PANTHER" id="PTHR18937">
    <property type="entry name" value="STRUCTURAL MAINTENANCE OF CHROMOSOMES SMC FAMILY MEMBER"/>
    <property type="match status" value="1"/>
</dbReference>
<feature type="coiled-coil region" evidence="10">
    <location>
        <begin position="169"/>
        <end position="361"/>
    </location>
</feature>
<dbReference type="SMART" id="SM00968">
    <property type="entry name" value="SMC_hinge"/>
    <property type="match status" value="1"/>
</dbReference>
<evidence type="ECO:0000256" key="11">
    <source>
        <dbReference type="SAM" id="MobiDB-lite"/>
    </source>
</evidence>
<feature type="compositionally biased region" description="Basic and acidic residues" evidence="11">
    <location>
        <begin position="404"/>
        <end position="437"/>
    </location>
</feature>
<comment type="subcellular location">
    <subcellularLocation>
        <location evidence="2">Chromosome</location>
    </subcellularLocation>
    <subcellularLocation>
        <location evidence="1">Nucleus</location>
    </subcellularLocation>
</comment>
<dbReference type="GO" id="GO:0007062">
    <property type="term" value="P:sister chromatid cohesion"/>
    <property type="evidence" value="ECO:0007669"/>
    <property type="project" value="InterPro"/>
</dbReference>